<organism evidence="3 4">
    <name type="scientific">Candidatus Terasakiella magnetica</name>
    <dbReference type="NCBI Taxonomy" id="1867952"/>
    <lineage>
        <taxon>Bacteria</taxon>
        <taxon>Pseudomonadati</taxon>
        <taxon>Pseudomonadota</taxon>
        <taxon>Alphaproteobacteria</taxon>
        <taxon>Rhodospirillales</taxon>
        <taxon>Terasakiellaceae</taxon>
        <taxon>Terasakiella</taxon>
    </lineage>
</organism>
<sequence>MRPPLPLRSDFNADDLRQLAKQSKNADQARRLLCLASIYDGSSRTDAANLGGVTVQIIRDWVIRFNEEGPAGLINKHGGGVPSLLNDEHRKALKDIVDQGPIPAIHNVTRWRLCDLTQWIWEEFRISISTTVLGRELRKMGYRKLSARPCHRTRNVEAMEGFKKTSQPEWQKSKSKKLKEKP</sequence>
<evidence type="ECO:0000313" key="4">
    <source>
        <dbReference type="Proteomes" id="UP000231658"/>
    </source>
</evidence>
<dbReference type="Pfam" id="PF13592">
    <property type="entry name" value="HTH_33"/>
    <property type="match status" value="1"/>
</dbReference>
<accession>A0A1C3RGC1</accession>
<dbReference type="Pfam" id="PF13551">
    <property type="entry name" value="HTH_29"/>
    <property type="match status" value="1"/>
</dbReference>
<dbReference type="Proteomes" id="UP000231658">
    <property type="component" value="Unassembled WGS sequence"/>
</dbReference>
<evidence type="ECO:0000259" key="2">
    <source>
        <dbReference type="Pfam" id="PF13592"/>
    </source>
</evidence>
<protein>
    <recommendedName>
        <fullName evidence="2">Winged helix-turn helix domain-containing protein</fullName>
    </recommendedName>
</protein>
<feature type="domain" description="Winged helix-turn helix" evidence="2">
    <location>
        <begin position="108"/>
        <end position="166"/>
    </location>
</feature>
<evidence type="ECO:0000313" key="3">
    <source>
        <dbReference type="EMBL" id="SCA56301.1"/>
    </source>
</evidence>
<dbReference type="EMBL" id="FLYE01000012">
    <property type="protein sequence ID" value="SCA56301.1"/>
    <property type="molecule type" value="Genomic_DNA"/>
</dbReference>
<dbReference type="AlphaFoldDB" id="A0A1C3RGC1"/>
<dbReference type="RefSeq" id="WP_069186975.1">
    <property type="nucleotide sequence ID" value="NZ_FLYE01000012.1"/>
</dbReference>
<dbReference type="InterPro" id="IPR025959">
    <property type="entry name" value="Winged_HTH_dom"/>
</dbReference>
<dbReference type="SUPFAM" id="SSF46689">
    <property type="entry name" value="Homeodomain-like"/>
    <property type="match status" value="1"/>
</dbReference>
<evidence type="ECO:0000256" key="1">
    <source>
        <dbReference type="SAM" id="MobiDB-lite"/>
    </source>
</evidence>
<feature type="region of interest" description="Disordered" evidence="1">
    <location>
        <begin position="156"/>
        <end position="182"/>
    </location>
</feature>
<name>A0A1C3RGC1_9PROT</name>
<proteinExistence type="predicted"/>
<feature type="compositionally biased region" description="Basic residues" evidence="1">
    <location>
        <begin position="173"/>
        <end position="182"/>
    </location>
</feature>
<reference evidence="3 4" key="1">
    <citation type="submission" date="2016-07" db="EMBL/GenBank/DDBJ databases">
        <authorList>
            <person name="Lefevre C.T."/>
        </authorList>
    </citation>
    <scope>NUCLEOTIDE SEQUENCE [LARGE SCALE GENOMIC DNA]</scope>
    <source>
        <strain evidence="3">PR1</strain>
    </source>
</reference>
<dbReference type="InterPro" id="IPR009057">
    <property type="entry name" value="Homeodomain-like_sf"/>
</dbReference>
<gene>
    <name evidence="3" type="ORF">MTBPR1_20149</name>
</gene>
<keyword evidence="4" id="KW-1185">Reference proteome</keyword>